<gene>
    <name evidence="1" type="ORF">GIL414_LOCUS66287</name>
</gene>
<feature type="non-terminal residue" evidence="1">
    <location>
        <position position="1"/>
    </location>
</feature>
<accession>A0A8S3GLL6</accession>
<name>A0A8S3GLL6_9BILA</name>
<sequence>RIYKNKRNAGDYQINLLLSTDRKPIVKSKQTQTSVWPITSFIVEIPHPVREYLNNSILLGVWNSLVTPPASILFDQIDKNLKLLIANGINISINNKMQHFSVGVQLISGDLPARSKFSRLVSHNGFFACSRCLIQGVRCQRPRARHTLYRWSDFIQLQPPERTQEHINECVQQINLSNKILFGVLGRSPLSSLLSIPKQSTFDYFHLILEIHLR</sequence>
<dbReference type="EMBL" id="CAJOBJ010309640">
    <property type="protein sequence ID" value="CAF5166198.1"/>
    <property type="molecule type" value="Genomic_DNA"/>
</dbReference>
<protein>
    <submittedName>
        <fullName evidence="1">Uncharacterized protein</fullName>
    </submittedName>
</protein>
<dbReference type="AlphaFoldDB" id="A0A8S3GLL6"/>
<evidence type="ECO:0000313" key="1">
    <source>
        <dbReference type="EMBL" id="CAF5166198.1"/>
    </source>
</evidence>
<dbReference type="Proteomes" id="UP000681720">
    <property type="component" value="Unassembled WGS sequence"/>
</dbReference>
<comment type="caution">
    <text evidence="1">The sequence shown here is derived from an EMBL/GenBank/DDBJ whole genome shotgun (WGS) entry which is preliminary data.</text>
</comment>
<proteinExistence type="predicted"/>
<reference evidence="1" key="1">
    <citation type="submission" date="2021-02" db="EMBL/GenBank/DDBJ databases">
        <authorList>
            <person name="Nowell W R."/>
        </authorList>
    </citation>
    <scope>NUCLEOTIDE SEQUENCE</scope>
</reference>
<organism evidence="1 2">
    <name type="scientific">Rotaria magnacalcarata</name>
    <dbReference type="NCBI Taxonomy" id="392030"/>
    <lineage>
        <taxon>Eukaryota</taxon>
        <taxon>Metazoa</taxon>
        <taxon>Spiralia</taxon>
        <taxon>Gnathifera</taxon>
        <taxon>Rotifera</taxon>
        <taxon>Eurotatoria</taxon>
        <taxon>Bdelloidea</taxon>
        <taxon>Philodinida</taxon>
        <taxon>Philodinidae</taxon>
        <taxon>Rotaria</taxon>
    </lineage>
</organism>
<evidence type="ECO:0000313" key="2">
    <source>
        <dbReference type="Proteomes" id="UP000681720"/>
    </source>
</evidence>